<sequence length="109" mass="12015">MFALRSEGIDLYELWTRAALEVAIAPVDTRITGFLMMPNPFPGGFTFDPLMELSHPLLTYSSVQSQGDSNAFSYEDIPARLHFAADSQAAIEQAIVQCMSILQTSIRAT</sequence>
<evidence type="ECO:0000313" key="1">
    <source>
        <dbReference type="EMBL" id="EGH41462.1"/>
    </source>
</evidence>
<dbReference type="Proteomes" id="UP000004986">
    <property type="component" value="Unassembled WGS sequence"/>
</dbReference>
<dbReference type="EMBL" id="AEAI01000136">
    <property type="protein sequence ID" value="EGH41462.1"/>
    <property type="molecule type" value="Genomic_DNA"/>
</dbReference>
<dbReference type="PATRIC" id="fig|629263.4.peg.525"/>
<name>F3G312_PSESJ</name>
<dbReference type="HOGENOM" id="CLU_2181675_0_0_6"/>
<reference evidence="1 2" key="1">
    <citation type="journal article" date="2011" name="PLoS Pathog.">
        <title>Dynamic evolution of pathogenicity revealed by sequencing and comparative genomics of 19 Pseudomonas syringae isolates.</title>
        <authorList>
            <person name="Baltrus D.A."/>
            <person name="Nishimura M.T."/>
            <person name="Romanchuk A."/>
            <person name="Chang J.H."/>
            <person name="Mukhtar M.S."/>
            <person name="Cherkis K."/>
            <person name="Roach J."/>
            <person name="Grant S.R."/>
            <person name="Jones C.D."/>
            <person name="Dangl J.L."/>
        </authorList>
    </citation>
    <scope>NUCLEOTIDE SEQUENCE [LARGE SCALE GENOMIC DNA]</scope>
    <source>
        <strain evidence="1 2">1704B</strain>
    </source>
</reference>
<accession>F3G312</accession>
<dbReference type="BioCyc" id="PSYR629263:G11X0-771-MONOMER"/>
<protein>
    <submittedName>
        <fullName evidence="1">Putative biotin carboxylase</fullName>
    </submittedName>
</protein>
<evidence type="ECO:0000313" key="2">
    <source>
        <dbReference type="Proteomes" id="UP000004986"/>
    </source>
</evidence>
<dbReference type="AlphaFoldDB" id="F3G312"/>
<keyword evidence="2" id="KW-1185">Reference proteome</keyword>
<gene>
    <name evidence="1" type="ORF">PSYPI_03122</name>
</gene>
<organism evidence="1 2">
    <name type="scientific">Pseudomonas syringae pv. pisi str. 1704B</name>
    <dbReference type="NCBI Taxonomy" id="629263"/>
    <lineage>
        <taxon>Bacteria</taxon>
        <taxon>Pseudomonadati</taxon>
        <taxon>Pseudomonadota</taxon>
        <taxon>Gammaproteobacteria</taxon>
        <taxon>Pseudomonadales</taxon>
        <taxon>Pseudomonadaceae</taxon>
        <taxon>Pseudomonas</taxon>
        <taxon>Pseudomonas syringae</taxon>
    </lineage>
</organism>
<comment type="caution">
    <text evidence="1">The sequence shown here is derived from an EMBL/GenBank/DDBJ whole genome shotgun (WGS) entry which is preliminary data.</text>
</comment>
<proteinExistence type="predicted"/>